<reference evidence="2 3" key="1">
    <citation type="submission" date="2017-06" db="EMBL/GenBank/DDBJ databases">
        <authorList>
            <person name="Kim H.J."/>
            <person name="Triplett B.A."/>
        </authorList>
    </citation>
    <scope>NUCLEOTIDE SEQUENCE [LARGE SCALE GENOMIC DNA]</scope>
    <source>
        <strain evidence="2 3">CGMCC 4.1858</strain>
    </source>
</reference>
<sequence>MDQLLRVMNFNVSSDGIGAGEHQSLERPFGCDRPERLFGWAGATASWPNRTDPGGSRGLDDYFTRDFARNIGAEIMGRNKFGPQRGPWHDHEWLGWWGEEPPFRTPVFVMTHHERPSFALSDTTFHFVDGDPATVLERAREAAQGKDVRLGGGVTTIRQFLDADLVDSLHVAVAPVKLGTGLRLWESPDELLDRFHLEVVPSASGVTHHLFWRR</sequence>
<dbReference type="InterPro" id="IPR002734">
    <property type="entry name" value="RibDG_C"/>
</dbReference>
<evidence type="ECO:0000313" key="2">
    <source>
        <dbReference type="EMBL" id="SNS95467.1"/>
    </source>
</evidence>
<dbReference type="GO" id="GO:0009231">
    <property type="term" value="P:riboflavin biosynthetic process"/>
    <property type="evidence" value="ECO:0007669"/>
    <property type="project" value="InterPro"/>
</dbReference>
<keyword evidence="3" id="KW-1185">Reference proteome</keyword>
<dbReference type="OrthoDB" id="2313602at2"/>
<dbReference type="EMBL" id="FZOF01000011">
    <property type="protein sequence ID" value="SNS95467.1"/>
    <property type="molecule type" value="Genomic_DNA"/>
</dbReference>
<name>A0A239IPI7_9ACTN</name>
<dbReference type="Proteomes" id="UP000198280">
    <property type="component" value="Unassembled WGS sequence"/>
</dbReference>
<evidence type="ECO:0000259" key="1">
    <source>
        <dbReference type="Pfam" id="PF01872"/>
    </source>
</evidence>
<accession>A0A239IPI7</accession>
<dbReference type="InterPro" id="IPR050765">
    <property type="entry name" value="Riboflavin_Biosynth_HTPR"/>
</dbReference>
<gene>
    <name evidence="2" type="ORF">SAMN05216252_11158</name>
</gene>
<dbReference type="RefSeq" id="WP_089225680.1">
    <property type="nucleotide sequence ID" value="NZ_FZOF01000011.1"/>
</dbReference>
<dbReference type="GO" id="GO:0008703">
    <property type="term" value="F:5-amino-6-(5-phosphoribosylamino)uracil reductase activity"/>
    <property type="evidence" value="ECO:0007669"/>
    <property type="project" value="InterPro"/>
</dbReference>
<dbReference type="SUPFAM" id="SSF53597">
    <property type="entry name" value="Dihydrofolate reductase-like"/>
    <property type="match status" value="1"/>
</dbReference>
<evidence type="ECO:0000313" key="3">
    <source>
        <dbReference type="Proteomes" id="UP000198280"/>
    </source>
</evidence>
<proteinExistence type="predicted"/>
<organism evidence="2 3">
    <name type="scientific">Actinacidiphila glaucinigra</name>
    <dbReference type="NCBI Taxonomy" id="235986"/>
    <lineage>
        <taxon>Bacteria</taxon>
        <taxon>Bacillati</taxon>
        <taxon>Actinomycetota</taxon>
        <taxon>Actinomycetes</taxon>
        <taxon>Kitasatosporales</taxon>
        <taxon>Streptomycetaceae</taxon>
        <taxon>Actinacidiphila</taxon>
    </lineage>
</organism>
<dbReference type="AlphaFoldDB" id="A0A239IPI7"/>
<dbReference type="Pfam" id="PF01872">
    <property type="entry name" value="RibD_C"/>
    <property type="match status" value="1"/>
</dbReference>
<dbReference type="PANTHER" id="PTHR38011">
    <property type="entry name" value="DIHYDROFOLATE REDUCTASE FAMILY PROTEIN (AFU_ORTHOLOGUE AFUA_8G06820)"/>
    <property type="match status" value="1"/>
</dbReference>
<dbReference type="Gene3D" id="3.40.430.10">
    <property type="entry name" value="Dihydrofolate Reductase, subunit A"/>
    <property type="match status" value="1"/>
</dbReference>
<dbReference type="InterPro" id="IPR024072">
    <property type="entry name" value="DHFR-like_dom_sf"/>
</dbReference>
<dbReference type="PANTHER" id="PTHR38011:SF12">
    <property type="entry name" value="BIFUNCTIONAL DEAMINASE-REDUCTASE DOMAIN PROTEIN"/>
    <property type="match status" value="1"/>
</dbReference>
<protein>
    <submittedName>
        <fullName evidence="2">RibD C-terminal domain-containing protein</fullName>
    </submittedName>
</protein>
<feature type="domain" description="Bacterial bifunctional deaminase-reductase C-terminal" evidence="1">
    <location>
        <begin position="93"/>
        <end position="186"/>
    </location>
</feature>